<evidence type="ECO:0000313" key="1">
    <source>
        <dbReference type="EMBL" id="EGR30642.1"/>
    </source>
</evidence>
<dbReference type="OrthoDB" id="283609at2759"/>
<proteinExistence type="predicted"/>
<organism evidence="1 2">
    <name type="scientific">Ichthyophthirius multifiliis</name>
    <name type="common">White spot disease agent</name>
    <name type="synonym">Ich</name>
    <dbReference type="NCBI Taxonomy" id="5932"/>
    <lineage>
        <taxon>Eukaryota</taxon>
        <taxon>Sar</taxon>
        <taxon>Alveolata</taxon>
        <taxon>Ciliophora</taxon>
        <taxon>Intramacronucleata</taxon>
        <taxon>Oligohymenophorea</taxon>
        <taxon>Hymenostomatida</taxon>
        <taxon>Ophryoglenina</taxon>
        <taxon>Ichthyophthirius</taxon>
    </lineage>
</organism>
<protein>
    <submittedName>
        <fullName evidence="1">Uncharacterized protein</fullName>
    </submittedName>
</protein>
<dbReference type="RefSeq" id="XP_004032229.1">
    <property type="nucleotide sequence ID" value="XM_004032181.1"/>
</dbReference>
<dbReference type="GeneID" id="14906744"/>
<dbReference type="Proteomes" id="UP000008983">
    <property type="component" value="Unassembled WGS sequence"/>
</dbReference>
<evidence type="ECO:0000313" key="2">
    <source>
        <dbReference type="Proteomes" id="UP000008983"/>
    </source>
</evidence>
<feature type="non-terminal residue" evidence="1">
    <location>
        <position position="158"/>
    </location>
</feature>
<dbReference type="InParanoid" id="G0QVX7"/>
<dbReference type="eggNOG" id="ENOG502SUAT">
    <property type="taxonomic scope" value="Eukaryota"/>
</dbReference>
<dbReference type="AlphaFoldDB" id="G0QVX7"/>
<accession>G0QVX7</accession>
<name>G0QVX7_ICHMU</name>
<gene>
    <name evidence="1" type="ORF">IMG5_127460</name>
</gene>
<dbReference type="EMBL" id="GL983967">
    <property type="protein sequence ID" value="EGR30642.1"/>
    <property type="molecule type" value="Genomic_DNA"/>
</dbReference>
<reference evidence="1 2" key="1">
    <citation type="submission" date="2011-07" db="EMBL/GenBank/DDBJ databases">
        <authorList>
            <person name="Coyne R."/>
            <person name="Brami D."/>
            <person name="Johnson J."/>
            <person name="Hostetler J."/>
            <person name="Hannick L."/>
            <person name="Clark T."/>
            <person name="Cassidy-Hanley D."/>
            <person name="Inman J."/>
        </authorList>
    </citation>
    <scope>NUCLEOTIDE SEQUENCE [LARGE SCALE GENOMIC DNA]</scope>
    <source>
        <strain evidence="1 2">G5</strain>
    </source>
</reference>
<sequence>MACSQKYFQPRLEAKVIHYLSNGSGRDSYISRTNGGIFKGRPDDPKGFEIGTFGERRLYKTINNNLPAKHIHYHNDGTGRDNYVKIDEGGLSGFSWNRQNYIKSLRDYNRIRFAGENDFFSKTQFTRPNSGVQNNKIIKNKQMKTTFRLSQPKIKEDP</sequence>
<keyword evidence="2" id="KW-1185">Reference proteome</keyword>